<dbReference type="STRING" id="430453.SAMN04487962_10250"/>
<accession>A0A1H9ZTU8</accession>
<name>A0A1H9ZTU8_9GAMM</name>
<evidence type="ECO:0000313" key="3">
    <source>
        <dbReference type="Proteomes" id="UP000198762"/>
    </source>
</evidence>
<sequence>MTDQPITPLSQFVEHPSQRATPLDVLKEARRRWLRGERISLNELAETVGIGRTTLFRWVGTKELLMAEIMWSLYEPTLQEARKQACGSGAEYIANICRFTMTAVINSRPLRQFISDDPQFALQILTSTRLLQERRLNAMKQLLTEEIEKGTIDPGLEIDSLALVIIRLTESFTYSDLIVGRPPAIDEACKAIRTLCGDRQQPHSAA</sequence>
<organism evidence="2 3">
    <name type="scientific">Marinobacter segnicrescens</name>
    <dbReference type="NCBI Taxonomy" id="430453"/>
    <lineage>
        <taxon>Bacteria</taxon>
        <taxon>Pseudomonadati</taxon>
        <taxon>Pseudomonadota</taxon>
        <taxon>Gammaproteobacteria</taxon>
        <taxon>Pseudomonadales</taxon>
        <taxon>Marinobacteraceae</taxon>
        <taxon>Marinobacter</taxon>
    </lineage>
</organism>
<dbReference type="Pfam" id="PF18598">
    <property type="entry name" value="TetR_C_36"/>
    <property type="match status" value="1"/>
</dbReference>
<proteinExistence type="predicted"/>
<dbReference type="Gene3D" id="1.10.357.10">
    <property type="entry name" value="Tetracycline Repressor, domain 2"/>
    <property type="match status" value="1"/>
</dbReference>
<dbReference type="SUPFAM" id="SSF46689">
    <property type="entry name" value="Homeodomain-like"/>
    <property type="match status" value="1"/>
</dbReference>
<evidence type="ECO:0000259" key="1">
    <source>
        <dbReference type="Pfam" id="PF18598"/>
    </source>
</evidence>
<dbReference type="InterPro" id="IPR041485">
    <property type="entry name" value="TetR_C_36"/>
</dbReference>
<dbReference type="RefSeq" id="WP_091848746.1">
    <property type="nucleotide sequence ID" value="NZ_FOHZ01000002.1"/>
</dbReference>
<protein>
    <submittedName>
        <fullName evidence="2">Transcriptional regulator, TetR family</fullName>
    </submittedName>
</protein>
<keyword evidence="3" id="KW-1185">Reference proteome</keyword>
<evidence type="ECO:0000313" key="2">
    <source>
        <dbReference type="EMBL" id="SES85202.1"/>
    </source>
</evidence>
<dbReference type="InterPro" id="IPR009057">
    <property type="entry name" value="Homeodomain-like_sf"/>
</dbReference>
<dbReference type="EMBL" id="FOHZ01000002">
    <property type="protein sequence ID" value="SES85202.1"/>
    <property type="molecule type" value="Genomic_DNA"/>
</dbReference>
<feature type="domain" description="QsdR TetR regulatory C-terminal" evidence="1">
    <location>
        <begin position="88"/>
        <end position="195"/>
    </location>
</feature>
<dbReference type="Proteomes" id="UP000198762">
    <property type="component" value="Unassembled WGS sequence"/>
</dbReference>
<reference evidence="3" key="1">
    <citation type="submission" date="2016-10" db="EMBL/GenBank/DDBJ databases">
        <authorList>
            <person name="Varghese N."/>
            <person name="Submissions S."/>
        </authorList>
    </citation>
    <scope>NUCLEOTIDE SEQUENCE [LARGE SCALE GENOMIC DNA]</scope>
    <source>
        <strain evidence="3">CGMCC 1.6489</strain>
    </source>
</reference>
<dbReference type="OrthoDB" id="158903at2"/>
<gene>
    <name evidence="2" type="ORF">SAMN04487962_10250</name>
</gene>
<dbReference type="AlphaFoldDB" id="A0A1H9ZTU8"/>